<protein>
    <recommendedName>
        <fullName evidence="3">ThuA-like domain-containing protein</fullName>
    </recommendedName>
</protein>
<comment type="caution">
    <text evidence="1">The sequence shown here is derived from an EMBL/GenBank/DDBJ whole genome shotgun (WGS) entry which is preliminary data.</text>
</comment>
<dbReference type="InterPro" id="IPR029062">
    <property type="entry name" value="Class_I_gatase-like"/>
</dbReference>
<evidence type="ECO:0008006" key="3">
    <source>
        <dbReference type="Google" id="ProtNLM"/>
    </source>
</evidence>
<proteinExistence type="predicted"/>
<dbReference type="RefSeq" id="WP_101469082.1">
    <property type="nucleotide sequence ID" value="NZ_PJMW01000003.1"/>
</dbReference>
<evidence type="ECO:0000313" key="2">
    <source>
        <dbReference type="Proteomes" id="UP000233766"/>
    </source>
</evidence>
<name>A0A2N3V5N4_9NOCA</name>
<evidence type="ECO:0000313" key="1">
    <source>
        <dbReference type="EMBL" id="PKV76938.1"/>
    </source>
</evidence>
<dbReference type="EMBL" id="PJMW01000003">
    <property type="protein sequence ID" value="PKV76938.1"/>
    <property type="molecule type" value="Genomic_DNA"/>
</dbReference>
<accession>A0A2N3V5N4</accession>
<dbReference type="Proteomes" id="UP000233766">
    <property type="component" value="Unassembled WGS sequence"/>
</dbReference>
<organism evidence="1 2">
    <name type="scientific">Nocardia fluminea</name>
    <dbReference type="NCBI Taxonomy" id="134984"/>
    <lineage>
        <taxon>Bacteria</taxon>
        <taxon>Bacillati</taxon>
        <taxon>Actinomycetota</taxon>
        <taxon>Actinomycetes</taxon>
        <taxon>Mycobacteriales</taxon>
        <taxon>Nocardiaceae</taxon>
        <taxon>Nocardia</taxon>
    </lineage>
</organism>
<keyword evidence="2" id="KW-1185">Reference proteome</keyword>
<gene>
    <name evidence="1" type="ORF">ATK86_7345</name>
</gene>
<dbReference type="AlphaFoldDB" id="A0A2N3V5N4"/>
<reference evidence="1 2" key="1">
    <citation type="submission" date="2017-12" db="EMBL/GenBank/DDBJ databases">
        <title>Sequencing the genomes of 1000 Actinobacteria strains.</title>
        <authorList>
            <person name="Klenk H.-P."/>
        </authorList>
    </citation>
    <scope>NUCLEOTIDE SEQUENCE [LARGE SCALE GENOMIC DNA]</scope>
    <source>
        <strain evidence="1 2">DSM 44489</strain>
    </source>
</reference>
<dbReference type="SUPFAM" id="SSF52317">
    <property type="entry name" value="Class I glutamine amidotransferase-like"/>
    <property type="match status" value="1"/>
</dbReference>
<dbReference type="OrthoDB" id="7343943at2"/>
<sequence>MTDRVRAACSVALLHGGSHAQLATLADPALAQYRLRPLHVRTAAPEELTDIDVIVVSDRLRPDLLGPWTAGLLAALDRGATVVVFGENPVQGWVPGVRQQSRPTVFWWWRTGEDHRLRTRAPDHPAWGFFADRAVIWHYHGVLEPPPGAVSLVDLHTEDGARDGSILYLDEQSTPGRLLVTTMDPVYHHGSGFMPGATQLLYSALYWATTNGKKPC</sequence>